<dbReference type="EMBL" id="AOMB01000022">
    <property type="protein sequence ID" value="EMA39017.1"/>
    <property type="molecule type" value="Genomic_DNA"/>
</dbReference>
<dbReference type="PATRIC" id="fig|1132509.6.peg.1736"/>
<dbReference type="eggNOG" id="arCOG02053">
    <property type="taxonomic scope" value="Archaea"/>
</dbReference>
<comment type="caution">
    <text evidence="3">The sequence shown here is derived from an EMBL/GenBank/DDBJ whole genome shotgun (WGS) entry which is preliminary data.</text>
</comment>
<dbReference type="AlphaFoldDB" id="M0LZP9"/>
<evidence type="ECO:0000256" key="1">
    <source>
        <dbReference type="ARBA" id="ARBA00008791"/>
    </source>
</evidence>
<sequence>MSTAKNILVPMDGSPQAEAALVHALALPDVTITLLTVINPFDTRPEESGYHSPVGRAGMPGYSEEWYEPTKERIRERFSQAQGRADARGLTLATVIEFGDPARSIVKYSERNGIDHIVMGSHGRSGLSRILRGSVSEAVMRRSASPVTVVRDQQADE</sequence>
<dbReference type="Gene3D" id="3.40.50.620">
    <property type="entry name" value="HUPs"/>
    <property type="match status" value="1"/>
</dbReference>
<comment type="similarity">
    <text evidence="1">Belongs to the universal stress protein A family.</text>
</comment>
<reference evidence="3 4" key="1">
    <citation type="journal article" date="2014" name="PLoS Genet.">
        <title>Phylogenetically driven sequencing of extremely halophilic archaea reveals strategies for static and dynamic osmo-response.</title>
        <authorList>
            <person name="Becker E.A."/>
            <person name="Seitzer P.M."/>
            <person name="Tritt A."/>
            <person name="Larsen D."/>
            <person name="Krusor M."/>
            <person name="Yao A.I."/>
            <person name="Wu D."/>
            <person name="Madern D."/>
            <person name="Eisen J.A."/>
            <person name="Darling A.E."/>
            <person name="Facciotti M.T."/>
        </authorList>
    </citation>
    <scope>NUCLEOTIDE SEQUENCE [LARGE SCALE GENOMIC DNA]</scope>
    <source>
        <strain evidence="3 4">100A6</strain>
    </source>
</reference>
<dbReference type="Pfam" id="PF00582">
    <property type="entry name" value="Usp"/>
    <property type="match status" value="1"/>
</dbReference>
<gene>
    <name evidence="3" type="ORF">C447_07668</name>
</gene>
<proteinExistence type="inferred from homology"/>
<dbReference type="InterPro" id="IPR006016">
    <property type="entry name" value="UspA"/>
</dbReference>
<dbReference type="CDD" id="cd00293">
    <property type="entry name" value="USP-like"/>
    <property type="match status" value="1"/>
</dbReference>
<dbReference type="PANTHER" id="PTHR46268">
    <property type="entry name" value="STRESS RESPONSE PROTEIN NHAX"/>
    <property type="match status" value="1"/>
</dbReference>
<keyword evidence="4" id="KW-1185">Reference proteome</keyword>
<dbReference type="InterPro" id="IPR006015">
    <property type="entry name" value="Universal_stress_UspA"/>
</dbReference>
<dbReference type="InterPro" id="IPR014729">
    <property type="entry name" value="Rossmann-like_a/b/a_fold"/>
</dbReference>
<accession>M0LZP9</accession>
<protein>
    <recommendedName>
        <fullName evidence="2">UspA domain-containing protein</fullName>
    </recommendedName>
</protein>
<dbReference type="PANTHER" id="PTHR46268:SF24">
    <property type="entry name" value="UNIVERSAL STRESS PROTEIN"/>
    <property type="match status" value="1"/>
</dbReference>
<evidence type="ECO:0000259" key="2">
    <source>
        <dbReference type="Pfam" id="PF00582"/>
    </source>
</evidence>
<dbReference type="OrthoDB" id="105697at2157"/>
<dbReference type="PRINTS" id="PR01438">
    <property type="entry name" value="UNVRSLSTRESS"/>
</dbReference>
<feature type="domain" description="UspA" evidence="2">
    <location>
        <begin position="5"/>
        <end position="151"/>
    </location>
</feature>
<name>M0LZP9_9EURY</name>
<evidence type="ECO:0000313" key="4">
    <source>
        <dbReference type="Proteomes" id="UP000011566"/>
    </source>
</evidence>
<dbReference type="SUPFAM" id="SSF52402">
    <property type="entry name" value="Adenine nucleotide alpha hydrolases-like"/>
    <property type="match status" value="1"/>
</dbReference>
<dbReference type="Proteomes" id="UP000011566">
    <property type="component" value="Unassembled WGS sequence"/>
</dbReference>
<dbReference type="RefSeq" id="WP_007692550.1">
    <property type="nucleotide sequence ID" value="NZ_AJRK01000417.1"/>
</dbReference>
<evidence type="ECO:0000313" key="3">
    <source>
        <dbReference type="EMBL" id="EMA39017.1"/>
    </source>
</evidence>
<organism evidence="3 4">
    <name type="scientific">Halococcus hamelinensis 100A6</name>
    <dbReference type="NCBI Taxonomy" id="1132509"/>
    <lineage>
        <taxon>Archaea</taxon>
        <taxon>Methanobacteriati</taxon>
        <taxon>Methanobacteriota</taxon>
        <taxon>Stenosarchaea group</taxon>
        <taxon>Halobacteria</taxon>
        <taxon>Halobacteriales</taxon>
        <taxon>Halococcaceae</taxon>
        <taxon>Halococcus</taxon>
    </lineage>
</organism>